<dbReference type="SMART" id="SM00131">
    <property type="entry name" value="KU"/>
    <property type="match status" value="2"/>
</dbReference>
<name>A0AAE9F2Z0_CAEBR</name>
<dbReference type="InterPro" id="IPR002223">
    <property type="entry name" value="Kunitz_BPTI"/>
</dbReference>
<reference evidence="3 4" key="1">
    <citation type="submission" date="2022-04" db="EMBL/GenBank/DDBJ databases">
        <title>Chromosome-level reference genomes for two strains of Caenorhabditis briggsae: an improved platform for comparative genomics.</title>
        <authorList>
            <person name="Stevens L."/>
            <person name="Andersen E."/>
        </authorList>
    </citation>
    <scope>NUCLEOTIDE SEQUENCE [LARGE SCALE GENOMIC DNA]</scope>
    <source>
        <strain evidence="3">VX34</strain>
        <tissue evidence="3">Whole-organism</tissue>
    </source>
</reference>
<sequence length="296" mass="32442">MHSLLLFFALVAGISAYSITLPKQCELPLDMGISPCKGGKKEIRYHFDTKAFIPLAFEYTGCGGNENSFKSEGECRNFCLGIDFNSCAAGSKPFPKPETCQEDKDCGPKGKCTWGNGFKICCDKKITEKFEADWEPKCPKGKMAVKVKQGELQYYFDTKAFIPLAYEYTGCGSNKNNFKSEGECRNFCVGYDYVGCAAGSKELNTVKGFIGPCSTDKDCVPNATCINGGLINHCCDKKITKDFEADWNPKYPKGTKVHEENRGGIPITVVGKTCKSKFCPAGAKCVEGTYFATCCK</sequence>
<dbReference type="InterPro" id="IPR052861">
    <property type="entry name" value="BPTI/Kunitz_domain"/>
</dbReference>
<accession>A0AAE9F2Z0</accession>
<dbReference type="PROSITE" id="PS00280">
    <property type="entry name" value="BPTI_KUNITZ_1"/>
    <property type="match status" value="1"/>
</dbReference>
<dbReference type="InterPro" id="IPR036880">
    <property type="entry name" value="Kunitz_BPTI_sf"/>
</dbReference>
<feature type="domain" description="BPTI/Kunitz inhibitor" evidence="2">
    <location>
        <begin position="122"/>
        <end position="188"/>
    </location>
</feature>
<dbReference type="SMART" id="SM00289">
    <property type="entry name" value="WR1"/>
    <property type="match status" value="2"/>
</dbReference>
<evidence type="ECO:0000256" key="1">
    <source>
        <dbReference type="SAM" id="SignalP"/>
    </source>
</evidence>
<dbReference type="EMBL" id="CP092624">
    <property type="protein sequence ID" value="UMM34184.1"/>
    <property type="molecule type" value="Genomic_DNA"/>
</dbReference>
<feature type="chain" id="PRO_5042238167" description="BPTI/Kunitz inhibitor domain-containing protein" evidence="1">
    <location>
        <begin position="17"/>
        <end position="296"/>
    </location>
</feature>
<dbReference type="PANTHER" id="PTHR47248">
    <property type="entry name" value="PROTEIN CBG06772"/>
    <property type="match status" value="1"/>
</dbReference>
<keyword evidence="4" id="KW-1185">Reference proteome</keyword>
<dbReference type="PROSITE" id="PS50279">
    <property type="entry name" value="BPTI_KUNITZ_2"/>
    <property type="match status" value="2"/>
</dbReference>
<dbReference type="GO" id="GO:0004867">
    <property type="term" value="F:serine-type endopeptidase inhibitor activity"/>
    <property type="evidence" value="ECO:0007669"/>
    <property type="project" value="InterPro"/>
</dbReference>
<dbReference type="Pfam" id="PF00014">
    <property type="entry name" value="Kunitz_BPTI"/>
    <property type="match status" value="2"/>
</dbReference>
<protein>
    <recommendedName>
        <fullName evidence="2">BPTI/Kunitz inhibitor domain-containing protein</fullName>
    </recommendedName>
</protein>
<dbReference type="InterPro" id="IPR006150">
    <property type="entry name" value="Cys_repeat_1"/>
</dbReference>
<dbReference type="AlphaFoldDB" id="A0AAE9F2Z0"/>
<dbReference type="Proteomes" id="UP000829354">
    <property type="component" value="Chromosome V"/>
</dbReference>
<evidence type="ECO:0000259" key="2">
    <source>
        <dbReference type="PROSITE" id="PS50279"/>
    </source>
</evidence>
<feature type="domain" description="BPTI/Kunitz inhibitor" evidence="2">
    <location>
        <begin position="25"/>
        <end position="79"/>
    </location>
</feature>
<organism evidence="3 4">
    <name type="scientific">Caenorhabditis briggsae</name>
    <dbReference type="NCBI Taxonomy" id="6238"/>
    <lineage>
        <taxon>Eukaryota</taxon>
        <taxon>Metazoa</taxon>
        <taxon>Ecdysozoa</taxon>
        <taxon>Nematoda</taxon>
        <taxon>Chromadorea</taxon>
        <taxon>Rhabditida</taxon>
        <taxon>Rhabditina</taxon>
        <taxon>Rhabditomorpha</taxon>
        <taxon>Rhabditoidea</taxon>
        <taxon>Rhabditidae</taxon>
        <taxon>Peloderinae</taxon>
        <taxon>Caenorhabditis</taxon>
    </lineage>
</organism>
<dbReference type="Gene3D" id="4.10.410.10">
    <property type="entry name" value="Pancreatic trypsin inhibitor Kunitz domain"/>
    <property type="match status" value="2"/>
</dbReference>
<evidence type="ECO:0000313" key="4">
    <source>
        <dbReference type="Proteomes" id="UP000829354"/>
    </source>
</evidence>
<dbReference type="SUPFAM" id="SSF57362">
    <property type="entry name" value="BPTI-like"/>
    <property type="match status" value="2"/>
</dbReference>
<dbReference type="PANTHER" id="PTHR47248:SF4">
    <property type="entry name" value="BPTI_KUNITZ INHIBITOR DOMAIN-CONTAINING PROTEIN"/>
    <property type="match status" value="1"/>
</dbReference>
<proteinExistence type="predicted"/>
<evidence type="ECO:0000313" key="3">
    <source>
        <dbReference type="EMBL" id="UMM34184.1"/>
    </source>
</evidence>
<dbReference type="CDD" id="cd00109">
    <property type="entry name" value="Kunitz-type"/>
    <property type="match status" value="2"/>
</dbReference>
<dbReference type="InterPro" id="IPR020901">
    <property type="entry name" value="Prtase_inh_Kunz-CS"/>
</dbReference>
<keyword evidence="1" id="KW-0732">Signal</keyword>
<feature type="signal peptide" evidence="1">
    <location>
        <begin position="1"/>
        <end position="16"/>
    </location>
</feature>
<gene>
    <name evidence="3" type="ORF">L5515_007367</name>
</gene>